<dbReference type="AlphaFoldDB" id="A0A510NUP1"/>
<feature type="region of interest" description="Disordered" evidence="1">
    <location>
        <begin position="162"/>
        <end position="204"/>
    </location>
</feature>
<feature type="compositionally biased region" description="Pro residues" evidence="1">
    <location>
        <begin position="175"/>
        <end position="193"/>
    </location>
</feature>
<name>A0A510NUP1_TALPI</name>
<dbReference type="SUPFAM" id="SSF101447">
    <property type="entry name" value="Formin homology 2 domain (FH2 domain)"/>
    <property type="match status" value="1"/>
</dbReference>
<organism evidence="2 3">
    <name type="scientific">Talaromyces pinophilus</name>
    <name type="common">Penicillium pinophilum</name>
    <dbReference type="NCBI Taxonomy" id="128442"/>
    <lineage>
        <taxon>Eukaryota</taxon>
        <taxon>Fungi</taxon>
        <taxon>Dikarya</taxon>
        <taxon>Ascomycota</taxon>
        <taxon>Pezizomycotina</taxon>
        <taxon>Eurotiomycetes</taxon>
        <taxon>Eurotiomycetidae</taxon>
        <taxon>Eurotiales</taxon>
        <taxon>Trichocomaceae</taxon>
        <taxon>Talaromyces</taxon>
        <taxon>Talaromyces sect. Talaromyces</taxon>
    </lineage>
</organism>
<gene>
    <name evidence="2" type="ORF">TCE0_018r04655</name>
</gene>
<evidence type="ECO:0000256" key="1">
    <source>
        <dbReference type="SAM" id="MobiDB-lite"/>
    </source>
</evidence>
<accession>A0A510NUP1</accession>
<proteinExistence type="predicted"/>
<evidence type="ECO:0000313" key="2">
    <source>
        <dbReference type="EMBL" id="GAM35940.1"/>
    </source>
</evidence>
<keyword evidence="3" id="KW-1185">Reference proteome</keyword>
<feature type="compositionally biased region" description="Basic and acidic residues" evidence="1">
    <location>
        <begin position="23"/>
        <end position="40"/>
    </location>
</feature>
<dbReference type="Proteomes" id="UP000053095">
    <property type="component" value="Unassembled WGS sequence"/>
</dbReference>
<reference evidence="3" key="1">
    <citation type="journal article" date="2015" name="Genome Announc.">
        <title>Draft genome sequence of Talaromyces cellulolyticus strain Y-94, a source of lignocellulosic biomass-degrading enzymes.</title>
        <authorList>
            <person name="Fujii T."/>
            <person name="Koike H."/>
            <person name="Sawayama S."/>
            <person name="Yano S."/>
            <person name="Inoue H."/>
        </authorList>
    </citation>
    <scope>NUCLEOTIDE SEQUENCE [LARGE SCALE GENOMIC DNA]</scope>
    <source>
        <strain evidence="3">Y-94</strain>
    </source>
</reference>
<sequence>MSYTKLANIYYPDRDPRALRKVINAHEKKTRDEEKARASRDNVTPAGISTTTTGTSLKSPERVTAVETRDHENSSSDEGIEDIYFSGERNPNKRVKLTYSTRSQVASGKLQWSQNSATIQSESSESPKSLDQSTLTLSPRLRRGNIVPFSEHAKRNLDLGAAENNNENHGMLHSTPPPPPPSVPPPSTPPPPPEESRKEQAQDQTVVVAAVDHSIRQSETQNQVGEYAPKHGLFSAADIKKEIAQQTAKTHQWIEWLLTVKEEYETIFFDQEKKLKQYESMETDKNSQISRLQTERKQLISENMALSNKLKKISDFSAGRTDDLNSTIAGA</sequence>
<dbReference type="EMBL" id="DF933814">
    <property type="protein sequence ID" value="GAM35940.1"/>
    <property type="molecule type" value="Genomic_DNA"/>
</dbReference>
<evidence type="ECO:0000313" key="3">
    <source>
        <dbReference type="Proteomes" id="UP000053095"/>
    </source>
</evidence>
<feature type="region of interest" description="Disordered" evidence="1">
    <location>
        <begin position="103"/>
        <end position="137"/>
    </location>
</feature>
<feature type="region of interest" description="Disordered" evidence="1">
    <location>
        <begin position="23"/>
        <end position="87"/>
    </location>
</feature>
<protein>
    <submittedName>
        <fullName evidence="2">Uncharacterized protein</fullName>
    </submittedName>
</protein>